<dbReference type="HOGENOM" id="CLU_2264210_0_0_1"/>
<name>A0A0C9XW23_9AGAR</name>
<evidence type="ECO:0000313" key="3">
    <source>
        <dbReference type="Proteomes" id="UP000054477"/>
    </source>
</evidence>
<feature type="region of interest" description="Disordered" evidence="1">
    <location>
        <begin position="1"/>
        <end position="37"/>
    </location>
</feature>
<evidence type="ECO:0000256" key="1">
    <source>
        <dbReference type="SAM" id="MobiDB-lite"/>
    </source>
</evidence>
<gene>
    <name evidence="2" type="ORF">K443DRAFT_6607</name>
</gene>
<accession>A0A0C9XW23</accession>
<reference evidence="3" key="2">
    <citation type="submission" date="2015-01" db="EMBL/GenBank/DDBJ databases">
        <title>Evolutionary Origins and Diversification of the Mycorrhizal Mutualists.</title>
        <authorList>
            <consortium name="DOE Joint Genome Institute"/>
            <consortium name="Mycorrhizal Genomics Consortium"/>
            <person name="Kohler A."/>
            <person name="Kuo A."/>
            <person name="Nagy L.G."/>
            <person name="Floudas D."/>
            <person name="Copeland A."/>
            <person name="Barry K.W."/>
            <person name="Cichocki N."/>
            <person name="Veneault-Fourrey C."/>
            <person name="LaButti K."/>
            <person name="Lindquist E.A."/>
            <person name="Lipzen A."/>
            <person name="Lundell T."/>
            <person name="Morin E."/>
            <person name="Murat C."/>
            <person name="Riley R."/>
            <person name="Ohm R."/>
            <person name="Sun H."/>
            <person name="Tunlid A."/>
            <person name="Henrissat B."/>
            <person name="Grigoriev I.V."/>
            <person name="Hibbett D.S."/>
            <person name="Martin F."/>
        </authorList>
    </citation>
    <scope>NUCLEOTIDE SEQUENCE [LARGE SCALE GENOMIC DNA]</scope>
    <source>
        <strain evidence="3">LaAM-08-1</strain>
    </source>
</reference>
<reference evidence="2 3" key="1">
    <citation type="submission" date="2014-04" db="EMBL/GenBank/DDBJ databases">
        <authorList>
            <consortium name="DOE Joint Genome Institute"/>
            <person name="Kuo A."/>
            <person name="Kohler A."/>
            <person name="Nagy L.G."/>
            <person name="Floudas D."/>
            <person name="Copeland A."/>
            <person name="Barry K.W."/>
            <person name="Cichocki N."/>
            <person name="Veneault-Fourrey C."/>
            <person name="LaButti K."/>
            <person name="Lindquist E.A."/>
            <person name="Lipzen A."/>
            <person name="Lundell T."/>
            <person name="Morin E."/>
            <person name="Murat C."/>
            <person name="Sun H."/>
            <person name="Tunlid A."/>
            <person name="Henrissat B."/>
            <person name="Grigoriev I.V."/>
            <person name="Hibbett D.S."/>
            <person name="Martin F."/>
            <person name="Nordberg H.P."/>
            <person name="Cantor M.N."/>
            <person name="Hua S.X."/>
        </authorList>
    </citation>
    <scope>NUCLEOTIDE SEQUENCE [LARGE SCALE GENOMIC DNA]</scope>
    <source>
        <strain evidence="2 3">LaAM-08-1</strain>
    </source>
</reference>
<feature type="compositionally biased region" description="Low complexity" evidence="1">
    <location>
        <begin position="11"/>
        <end position="26"/>
    </location>
</feature>
<dbReference type="AlphaFoldDB" id="A0A0C9XW23"/>
<proteinExistence type="predicted"/>
<dbReference type="EMBL" id="KN838601">
    <property type="protein sequence ID" value="KIK01817.1"/>
    <property type="molecule type" value="Genomic_DNA"/>
</dbReference>
<evidence type="ECO:0000313" key="2">
    <source>
        <dbReference type="EMBL" id="KIK01817.1"/>
    </source>
</evidence>
<organism evidence="2 3">
    <name type="scientific">Laccaria amethystina LaAM-08-1</name>
    <dbReference type="NCBI Taxonomy" id="1095629"/>
    <lineage>
        <taxon>Eukaryota</taxon>
        <taxon>Fungi</taxon>
        <taxon>Dikarya</taxon>
        <taxon>Basidiomycota</taxon>
        <taxon>Agaricomycotina</taxon>
        <taxon>Agaricomycetes</taxon>
        <taxon>Agaricomycetidae</taxon>
        <taxon>Agaricales</taxon>
        <taxon>Agaricineae</taxon>
        <taxon>Hydnangiaceae</taxon>
        <taxon>Laccaria</taxon>
    </lineage>
</organism>
<protein>
    <submittedName>
        <fullName evidence="2">Uncharacterized protein</fullName>
    </submittedName>
</protein>
<sequence>MSPTAWPHHITNSTSTNVRTTTRPVPSGRAASSDGDDIPNIVTICIVTNHSTTPQHGMTTTHPIMPNCNDYLKCHVANSDMANEQQVLLSFIIIQAQVPHCCR</sequence>
<keyword evidence="3" id="KW-1185">Reference proteome</keyword>
<dbReference type="Proteomes" id="UP000054477">
    <property type="component" value="Unassembled WGS sequence"/>
</dbReference>